<proteinExistence type="predicted"/>
<organism evidence="10 11">
    <name type="scientific">Paramormyrops kingsleyae</name>
    <dbReference type="NCBI Taxonomy" id="1676925"/>
    <lineage>
        <taxon>Eukaryota</taxon>
        <taxon>Metazoa</taxon>
        <taxon>Chordata</taxon>
        <taxon>Craniata</taxon>
        <taxon>Vertebrata</taxon>
        <taxon>Euteleostomi</taxon>
        <taxon>Actinopterygii</taxon>
        <taxon>Neopterygii</taxon>
        <taxon>Teleostei</taxon>
        <taxon>Osteoglossocephala</taxon>
        <taxon>Osteoglossomorpha</taxon>
        <taxon>Osteoglossiformes</taxon>
        <taxon>Mormyridae</taxon>
        <taxon>Paramormyrops</taxon>
    </lineage>
</organism>
<dbReference type="InterPro" id="IPR003531">
    <property type="entry name" value="Hempt_rcpt_S_F1_CS"/>
</dbReference>
<evidence type="ECO:0000256" key="2">
    <source>
        <dbReference type="ARBA" id="ARBA00022692"/>
    </source>
</evidence>
<sequence length="377" mass="42706">MDDILTPFFPSDLRCLNDLINNITCVWNSTARKPDTACTLHGFYQRQHKSVSLLGHSEIKMHPPALHTFTNATIAWSPGFPLSEYIFSYYFQLQFKRSDQIWENAESVNVRDMRTSVEISEEKLEKGVVYDFRVRALVDRERFSGEWSDWSPVSSWRSTAGVSPTEPPGTAVQEYSFFCDFMLYSTVLRNYRVTLLFNSFQKWMHPVFPPEYFVPPQHSEDISPIEISALDKGMSYICSSHQCTNETEVCQIYFNYHTSEASEKGDSSGSLMIDSGFVQSSHSYEPLEQHCQPRQSMDEEEEDLPMEASLPSDLSVFPLSFPFGPSLIPNNLPGFSHFPSGLAGLDLHTSLDDQSSLLNISPSSGGYMIVTDTCDSC</sequence>
<keyword evidence="6" id="KW-1015">Disulfide bond</keyword>
<evidence type="ECO:0000256" key="7">
    <source>
        <dbReference type="ARBA" id="ARBA00023170"/>
    </source>
</evidence>
<dbReference type="InterPro" id="IPR036116">
    <property type="entry name" value="FN3_sf"/>
</dbReference>
<feature type="domain" description="Fibronectin type-III" evidence="9">
    <location>
        <begin position="55"/>
        <end position="158"/>
    </location>
</feature>
<evidence type="ECO:0000256" key="8">
    <source>
        <dbReference type="ARBA" id="ARBA00023180"/>
    </source>
</evidence>
<dbReference type="PROSITE" id="PS01355">
    <property type="entry name" value="HEMATOPO_REC_S_F1"/>
    <property type="match status" value="1"/>
</dbReference>
<dbReference type="CDD" id="cd00063">
    <property type="entry name" value="FN3"/>
    <property type="match status" value="1"/>
</dbReference>
<dbReference type="Gene3D" id="2.60.40.10">
    <property type="entry name" value="Immunoglobulins"/>
    <property type="match status" value="2"/>
</dbReference>
<evidence type="ECO:0000313" key="10">
    <source>
        <dbReference type="Ensembl" id="ENSPKIP00000019617.1"/>
    </source>
</evidence>
<dbReference type="PANTHER" id="PTHR23037">
    <property type="entry name" value="CYTOKINE RECEPTOR"/>
    <property type="match status" value="1"/>
</dbReference>
<dbReference type="GO" id="GO:0009897">
    <property type="term" value="C:external side of plasma membrane"/>
    <property type="evidence" value="ECO:0007669"/>
    <property type="project" value="TreeGrafter"/>
</dbReference>
<dbReference type="InterPro" id="IPR003961">
    <property type="entry name" value="FN3_dom"/>
</dbReference>
<keyword evidence="5" id="KW-0472">Membrane</keyword>
<dbReference type="Proteomes" id="UP000261540">
    <property type="component" value="Unplaced"/>
</dbReference>
<dbReference type="InterPro" id="IPR013783">
    <property type="entry name" value="Ig-like_fold"/>
</dbReference>
<evidence type="ECO:0000313" key="11">
    <source>
        <dbReference type="Proteomes" id="UP000261540"/>
    </source>
</evidence>
<keyword evidence="4" id="KW-1133">Transmembrane helix</keyword>
<dbReference type="PANTHER" id="PTHR23037:SF22">
    <property type="entry name" value="CYTOKINE RECEPTOR COMMON SUBUNIT BETA"/>
    <property type="match status" value="1"/>
</dbReference>
<evidence type="ECO:0000256" key="6">
    <source>
        <dbReference type="ARBA" id="ARBA00023157"/>
    </source>
</evidence>
<dbReference type="AlphaFoldDB" id="A0A3B3RM09"/>
<name>A0A3B3RM09_9TELE</name>
<dbReference type="GO" id="GO:0004896">
    <property type="term" value="F:cytokine receptor activity"/>
    <property type="evidence" value="ECO:0007669"/>
    <property type="project" value="InterPro"/>
</dbReference>
<accession>A0A3B3RM09</accession>
<reference evidence="10" key="1">
    <citation type="submission" date="2025-08" db="UniProtKB">
        <authorList>
            <consortium name="Ensembl"/>
        </authorList>
    </citation>
    <scope>IDENTIFICATION</scope>
</reference>
<dbReference type="Ensembl" id="ENSPKIT00000000213.1">
    <property type="protein sequence ID" value="ENSPKIP00000019617.1"/>
    <property type="gene ID" value="ENSPKIG00000004711.1"/>
</dbReference>
<evidence type="ECO:0000256" key="1">
    <source>
        <dbReference type="ARBA" id="ARBA00004479"/>
    </source>
</evidence>
<dbReference type="GO" id="GO:0016064">
    <property type="term" value="P:immunoglobulin mediated immune response"/>
    <property type="evidence" value="ECO:0007669"/>
    <property type="project" value="TreeGrafter"/>
</dbReference>
<comment type="subcellular location">
    <subcellularLocation>
        <location evidence="1">Membrane</location>
        <topology evidence="1">Single-pass type I membrane protein</topology>
    </subcellularLocation>
</comment>
<keyword evidence="2" id="KW-0812">Transmembrane</keyword>
<dbReference type="STRING" id="1676925.ENSPKIP00000019617"/>
<evidence type="ECO:0000256" key="5">
    <source>
        <dbReference type="ARBA" id="ARBA00023136"/>
    </source>
</evidence>
<keyword evidence="7" id="KW-0675">Receptor</keyword>
<keyword evidence="11" id="KW-1185">Reference proteome</keyword>
<dbReference type="PROSITE" id="PS50853">
    <property type="entry name" value="FN3"/>
    <property type="match status" value="1"/>
</dbReference>
<dbReference type="SUPFAM" id="SSF49265">
    <property type="entry name" value="Fibronectin type III"/>
    <property type="match status" value="1"/>
</dbReference>
<dbReference type="GeneTree" id="ENSGT00900000142364"/>
<keyword evidence="8" id="KW-0325">Glycoprotein</keyword>
<evidence type="ECO:0000259" key="9">
    <source>
        <dbReference type="PROSITE" id="PS50853"/>
    </source>
</evidence>
<protein>
    <recommendedName>
        <fullName evidence="9">Fibronectin type-III domain-containing protein</fullName>
    </recommendedName>
</protein>
<evidence type="ECO:0000256" key="3">
    <source>
        <dbReference type="ARBA" id="ARBA00022729"/>
    </source>
</evidence>
<evidence type="ECO:0000256" key="4">
    <source>
        <dbReference type="ARBA" id="ARBA00022989"/>
    </source>
</evidence>
<keyword evidence="3" id="KW-0732">Signal</keyword>
<reference evidence="10" key="2">
    <citation type="submission" date="2025-09" db="UniProtKB">
        <authorList>
            <consortium name="Ensembl"/>
        </authorList>
    </citation>
    <scope>IDENTIFICATION</scope>
</reference>